<proteinExistence type="predicted"/>
<dbReference type="InterPro" id="IPR050367">
    <property type="entry name" value="APC_superfamily"/>
</dbReference>
<keyword evidence="2" id="KW-1003">Cell membrane</keyword>
<evidence type="ECO:0000256" key="4">
    <source>
        <dbReference type="ARBA" id="ARBA00022989"/>
    </source>
</evidence>
<dbReference type="GO" id="GO:0005886">
    <property type="term" value="C:plasma membrane"/>
    <property type="evidence" value="ECO:0007669"/>
    <property type="project" value="UniProtKB-SubCell"/>
</dbReference>
<feature type="transmembrane region" description="Helical" evidence="6">
    <location>
        <begin position="437"/>
        <end position="457"/>
    </location>
</feature>
<feature type="transmembrane region" description="Helical" evidence="6">
    <location>
        <begin position="227"/>
        <end position="246"/>
    </location>
</feature>
<protein>
    <submittedName>
        <fullName evidence="7">APC family permease</fullName>
    </submittedName>
</protein>
<dbReference type="InterPro" id="IPR002293">
    <property type="entry name" value="AA/rel_permease1"/>
</dbReference>
<feature type="transmembrane region" description="Helical" evidence="6">
    <location>
        <begin position="152"/>
        <end position="174"/>
    </location>
</feature>
<accession>A0A4P6E1X2</accession>
<evidence type="ECO:0000313" key="8">
    <source>
        <dbReference type="Proteomes" id="UP000293589"/>
    </source>
</evidence>
<dbReference type="Gene3D" id="1.20.1740.10">
    <property type="entry name" value="Amino acid/polyamine transporter I"/>
    <property type="match status" value="1"/>
</dbReference>
<feature type="transmembrane region" description="Helical" evidence="6">
    <location>
        <begin position="125"/>
        <end position="146"/>
    </location>
</feature>
<feature type="transmembrane region" description="Helical" evidence="6">
    <location>
        <begin position="186"/>
        <end position="211"/>
    </location>
</feature>
<evidence type="ECO:0000256" key="3">
    <source>
        <dbReference type="ARBA" id="ARBA00022692"/>
    </source>
</evidence>
<keyword evidence="3 6" id="KW-0812">Transmembrane</keyword>
<evidence type="ECO:0000256" key="2">
    <source>
        <dbReference type="ARBA" id="ARBA00022475"/>
    </source>
</evidence>
<feature type="transmembrane region" description="Helical" evidence="6">
    <location>
        <begin position="463"/>
        <end position="482"/>
    </location>
</feature>
<dbReference type="PANTHER" id="PTHR42770">
    <property type="entry name" value="AMINO ACID TRANSPORTER-RELATED"/>
    <property type="match status" value="1"/>
</dbReference>
<dbReference type="Proteomes" id="UP000293589">
    <property type="component" value="Chromosome"/>
</dbReference>
<name>A0A4P6E1X2_9BIFI</name>
<dbReference type="STRING" id="78344.BIGA_1594"/>
<feature type="transmembrane region" description="Helical" evidence="6">
    <location>
        <begin position="320"/>
        <end position="347"/>
    </location>
</feature>
<dbReference type="PANTHER" id="PTHR42770:SF7">
    <property type="entry name" value="MEMBRANE PROTEIN"/>
    <property type="match status" value="1"/>
</dbReference>
<evidence type="ECO:0000313" key="7">
    <source>
        <dbReference type="EMBL" id="QAY32189.1"/>
    </source>
</evidence>
<feature type="transmembrane region" description="Helical" evidence="6">
    <location>
        <begin position="368"/>
        <end position="389"/>
    </location>
</feature>
<dbReference type="PIRSF" id="PIRSF006060">
    <property type="entry name" value="AA_transporter"/>
    <property type="match status" value="1"/>
</dbReference>
<dbReference type="EMBL" id="CP035464">
    <property type="protein sequence ID" value="QAY32189.1"/>
    <property type="molecule type" value="Genomic_DNA"/>
</dbReference>
<keyword evidence="4 6" id="KW-1133">Transmembrane helix</keyword>
<feature type="transmembrane region" description="Helical" evidence="6">
    <location>
        <begin position="68"/>
        <end position="94"/>
    </location>
</feature>
<dbReference type="KEGG" id="bgx:ESN35_01095"/>
<feature type="transmembrane region" description="Helical" evidence="6">
    <location>
        <begin position="267"/>
        <end position="289"/>
    </location>
</feature>
<feature type="transmembrane region" description="Helical" evidence="6">
    <location>
        <begin position="395"/>
        <end position="416"/>
    </location>
</feature>
<reference evidence="7 8" key="1">
    <citation type="submission" date="2019-01" db="EMBL/GenBank/DDBJ databases">
        <title>Complete genome sequence of Bifidobacterium gallinarum CACC 514.</title>
        <authorList>
            <person name="Jung M."/>
        </authorList>
    </citation>
    <scope>NUCLEOTIDE SEQUENCE [LARGE SCALE GENOMIC DNA]</scope>
    <source>
        <strain evidence="7 8">CACC 514</strain>
    </source>
</reference>
<organism evidence="7 8">
    <name type="scientific">Bifidobacterium pullorum subsp. gallinarum</name>
    <dbReference type="NCBI Taxonomy" id="78344"/>
    <lineage>
        <taxon>Bacteria</taxon>
        <taxon>Bacillati</taxon>
        <taxon>Actinomycetota</taxon>
        <taxon>Actinomycetes</taxon>
        <taxon>Bifidobacteriales</taxon>
        <taxon>Bifidobacteriaceae</taxon>
        <taxon>Bifidobacterium</taxon>
    </lineage>
</organism>
<evidence type="ECO:0000256" key="1">
    <source>
        <dbReference type="ARBA" id="ARBA00004651"/>
    </source>
</evidence>
<dbReference type="AlphaFoldDB" id="A0A4P6E1X2"/>
<gene>
    <name evidence="7" type="ORF">ESN35_01095</name>
</gene>
<evidence type="ECO:0000256" key="5">
    <source>
        <dbReference type="ARBA" id="ARBA00023136"/>
    </source>
</evidence>
<evidence type="ECO:0000256" key="6">
    <source>
        <dbReference type="SAM" id="Phobius"/>
    </source>
</evidence>
<sequence>MTRRRWCNDASSPLRQQPYAYQRGESMSETDKKPAGNKGLQRSLKLVFVYTVATGSIFTYVSYWDSVFFGYCGSGTFLAFALMTVAILPTALVYSEISSMFKTAGGELIYNTVGFNKHVGFLASWLIMAAWISVPPAVVMAVATFISKLFGLNLSFGTTMIIAVVFLVLVFIMSMQDIQFLVKAQATCLFANIITTLITAVLILTCGHWSFSNIVESFGFTNIDPSLGIPGWIIGMALLITPYFGFETVPQMVEEGDFPTSNAKKAICGSVITCGAIYAIFFFCVAGLAPADELLAGDAANGFMTITAMQNILGWRFWPVIYGLVSILMGMTASILGFWMSTVRMLYSMGKKNFLPEAFTKVNKHQQPILPNIFLLVISLVFILLQNAGTFMNDFFNLMSFGCACAYAITMVSAVRMRHKHPEWYKNNKNVVKGGDFFRILAMVIMIAIAFFCTLGQGVGSWISFGVYLGVGVLIWLWMVFVRWKKTSVVIETPDGEQEF</sequence>
<keyword evidence="5 6" id="KW-0472">Membrane</keyword>
<dbReference type="GO" id="GO:0022857">
    <property type="term" value="F:transmembrane transporter activity"/>
    <property type="evidence" value="ECO:0007669"/>
    <property type="project" value="InterPro"/>
</dbReference>
<comment type="subcellular location">
    <subcellularLocation>
        <location evidence="1">Cell membrane</location>
        <topology evidence="1">Multi-pass membrane protein</topology>
    </subcellularLocation>
</comment>
<feature type="transmembrane region" description="Helical" evidence="6">
    <location>
        <begin position="43"/>
        <end position="62"/>
    </location>
</feature>
<dbReference type="Pfam" id="PF13520">
    <property type="entry name" value="AA_permease_2"/>
    <property type="match status" value="1"/>
</dbReference>